<proteinExistence type="predicted"/>
<sequence>MAFPAESLTGLNEASHGEPFNEGHFKEICTALCRDVERIARWDERVQRVHLASRNTDGAQDREPNRQSEEPSIAIRQEERRASQWQGQVFPQSLTGPTGDVNPGPNWPLFAEVVFRPGRLLTTSAVVRRRLCVLCPRGMDLLSDTAIFVFASLPLSLLTAVPFAPAWRLAIPLTSLNPASSRSRRRSF</sequence>
<dbReference type="AlphaFoldDB" id="A0A395GSR1"/>
<accession>A0A395GSR1</accession>
<organism evidence="2 3">
    <name type="scientific">Aspergillus ibericus CBS 121593</name>
    <dbReference type="NCBI Taxonomy" id="1448316"/>
    <lineage>
        <taxon>Eukaryota</taxon>
        <taxon>Fungi</taxon>
        <taxon>Dikarya</taxon>
        <taxon>Ascomycota</taxon>
        <taxon>Pezizomycotina</taxon>
        <taxon>Eurotiomycetes</taxon>
        <taxon>Eurotiomycetidae</taxon>
        <taxon>Eurotiales</taxon>
        <taxon>Aspergillaceae</taxon>
        <taxon>Aspergillus</taxon>
        <taxon>Aspergillus subgen. Circumdati</taxon>
    </lineage>
</organism>
<dbReference type="Proteomes" id="UP000249402">
    <property type="component" value="Unassembled WGS sequence"/>
</dbReference>
<dbReference type="RefSeq" id="XP_025572562.1">
    <property type="nucleotide sequence ID" value="XM_025721614.1"/>
</dbReference>
<name>A0A395GSR1_9EURO</name>
<evidence type="ECO:0000256" key="1">
    <source>
        <dbReference type="SAM" id="MobiDB-lite"/>
    </source>
</evidence>
<dbReference type="VEuPathDB" id="FungiDB:BO80DRAFT_447599"/>
<dbReference type="GeneID" id="37226479"/>
<feature type="compositionally biased region" description="Basic and acidic residues" evidence="1">
    <location>
        <begin position="59"/>
        <end position="69"/>
    </location>
</feature>
<gene>
    <name evidence="2" type="ORF">BO80DRAFT_447599</name>
</gene>
<feature type="region of interest" description="Disordered" evidence="1">
    <location>
        <begin position="1"/>
        <end position="20"/>
    </location>
</feature>
<feature type="region of interest" description="Disordered" evidence="1">
    <location>
        <begin position="53"/>
        <end position="72"/>
    </location>
</feature>
<keyword evidence="3" id="KW-1185">Reference proteome</keyword>
<evidence type="ECO:0000313" key="3">
    <source>
        <dbReference type="Proteomes" id="UP000249402"/>
    </source>
</evidence>
<dbReference type="EMBL" id="KZ824455">
    <property type="protein sequence ID" value="RAK98234.1"/>
    <property type="molecule type" value="Genomic_DNA"/>
</dbReference>
<evidence type="ECO:0000313" key="2">
    <source>
        <dbReference type="EMBL" id="RAK98234.1"/>
    </source>
</evidence>
<protein>
    <submittedName>
        <fullName evidence="2">Uncharacterized protein</fullName>
    </submittedName>
</protein>
<reference evidence="2 3" key="1">
    <citation type="submission" date="2018-02" db="EMBL/GenBank/DDBJ databases">
        <title>The genomes of Aspergillus section Nigri reveals drivers in fungal speciation.</title>
        <authorList>
            <consortium name="DOE Joint Genome Institute"/>
            <person name="Vesth T.C."/>
            <person name="Nybo J."/>
            <person name="Theobald S."/>
            <person name="Brandl J."/>
            <person name="Frisvad J.C."/>
            <person name="Nielsen K.F."/>
            <person name="Lyhne E.K."/>
            <person name="Kogle M.E."/>
            <person name="Kuo A."/>
            <person name="Riley R."/>
            <person name="Clum A."/>
            <person name="Nolan M."/>
            <person name="Lipzen A."/>
            <person name="Salamov A."/>
            <person name="Henrissat B."/>
            <person name="Wiebenga A."/>
            <person name="De vries R.P."/>
            <person name="Grigoriev I.V."/>
            <person name="Mortensen U.H."/>
            <person name="Andersen M.R."/>
            <person name="Baker S.E."/>
        </authorList>
    </citation>
    <scope>NUCLEOTIDE SEQUENCE [LARGE SCALE GENOMIC DNA]</scope>
    <source>
        <strain evidence="2 3">CBS 121593</strain>
    </source>
</reference>